<feature type="transmembrane region" description="Helical" evidence="3">
    <location>
        <begin position="297"/>
        <end position="317"/>
    </location>
</feature>
<organism evidence="4 5">
    <name type="scientific">Roseinatronobacter monicus</name>
    <dbReference type="NCBI Taxonomy" id="393481"/>
    <lineage>
        <taxon>Bacteria</taxon>
        <taxon>Pseudomonadati</taxon>
        <taxon>Pseudomonadota</taxon>
        <taxon>Alphaproteobacteria</taxon>
        <taxon>Rhodobacterales</taxon>
        <taxon>Paracoccaceae</taxon>
        <taxon>Roseinatronobacter</taxon>
    </lineage>
</organism>
<feature type="transmembrane region" description="Helical" evidence="3">
    <location>
        <begin position="423"/>
        <end position="441"/>
    </location>
</feature>
<dbReference type="EMBL" id="VFPT01000002">
    <property type="protein sequence ID" value="TQM90383.1"/>
    <property type="molecule type" value="Genomic_DNA"/>
</dbReference>
<name>A0A543K5N6_9RHOB</name>
<feature type="region of interest" description="Disordered" evidence="2">
    <location>
        <begin position="52"/>
        <end position="95"/>
    </location>
</feature>
<dbReference type="OrthoDB" id="5422830at2"/>
<keyword evidence="3" id="KW-1133">Transmembrane helix</keyword>
<gene>
    <name evidence="4" type="ORF">BD293_3762</name>
</gene>
<feature type="transmembrane region" description="Helical" evidence="3">
    <location>
        <begin position="558"/>
        <end position="577"/>
    </location>
</feature>
<feature type="transmembrane region" description="Helical" evidence="3">
    <location>
        <begin position="479"/>
        <end position="500"/>
    </location>
</feature>
<dbReference type="InterPro" id="IPR019286">
    <property type="entry name" value="DUF2339_TM"/>
</dbReference>
<keyword evidence="3" id="KW-0812">Transmembrane</keyword>
<keyword evidence="1" id="KW-0175">Coiled coil</keyword>
<feature type="transmembrane region" description="Helical" evidence="3">
    <location>
        <begin position="389"/>
        <end position="411"/>
    </location>
</feature>
<dbReference type="Pfam" id="PF10101">
    <property type="entry name" value="DUF2339"/>
    <property type="match status" value="1"/>
</dbReference>
<feature type="transmembrane region" description="Helical" evidence="3">
    <location>
        <begin position="145"/>
        <end position="162"/>
    </location>
</feature>
<keyword evidence="5" id="KW-1185">Reference proteome</keyword>
<feature type="transmembrane region" description="Helical" evidence="3">
    <location>
        <begin position="751"/>
        <end position="769"/>
    </location>
</feature>
<proteinExistence type="predicted"/>
<dbReference type="PANTHER" id="PTHR38434:SF1">
    <property type="entry name" value="BLL2549 PROTEIN"/>
    <property type="match status" value="1"/>
</dbReference>
<feature type="transmembrane region" description="Helical" evidence="3">
    <location>
        <begin position="723"/>
        <end position="744"/>
    </location>
</feature>
<accession>A0A543K5N6</accession>
<evidence type="ECO:0000313" key="4">
    <source>
        <dbReference type="EMBL" id="TQM90383.1"/>
    </source>
</evidence>
<feature type="transmembrane region" description="Helical" evidence="3">
    <location>
        <begin position="691"/>
        <end position="717"/>
    </location>
</feature>
<keyword evidence="3" id="KW-0472">Membrane</keyword>
<feature type="transmembrane region" description="Helical" evidence="3">
    <location>
        <begin position="113"/>
        <end position="133"/>
    </location>
</feature>
<evidence type="ECO:0000256" key="1">
    <source>
        <dbReference type="SAM" id="Coils"/>
    </source>
</evidence>
<dbReference type="Proteomes" id="UP000320582">
    <property type="component" value="Unassembled WGS sequence"/>
</dbReference>
<evidence type="ECO:0000256" key="3">
    <source>
        <dbReference type="SAM" id="Phobius"/>
    </source>
</evidence>
<feature type="transmembrane region" description="Helical" evidence="3">
    <location>
        <begin position="653"/>
        <end position="670"/>
    </location>
</feature>
<feature type="transmembrane region" description="Helical" evidence="3">
    <location>
        <begin position="453"/>
        <end position="473"/>
    </location>
</feature>
<reference evidence="4 5" key="1">
    <citation type="submission" date="2019-06" db="EMBL/GenBank/DDBJ databases">
        <title>Genomic Encyclopedia of Archaeal and Bacterial Type Strains, Phase II (KMG-II): from individual species to whole genera.</title>
        <authorList>
            <person name="Goeker M."/>
        </authorList>
    </citation>
    <scope>NUCLEOTIDE SEQUENCE [LARGE SCALE GENOMIC DNA]</scope>
    <source>
        <strain evidence="4 5">DSM 18423</strain>
    </source>
</reference>
<feature type="transmembrane region" description="Helical" evidence="3">
    <location>
        <begin position="202"/>
        <end position="221"/>
    </location>
</feature>
<feature type="transmembrane region" description="Helical" evidence="3">
    <location>
        <begin position="785"/>
        <end position="804"/>
    </location>
</feature>
<dbReference type="AlphaFoldDB" id="A0A543K5N6"/>
<feature type="transmembrane region" description="Helical" evidence="3">
    <location>
        <begin position="589"/>
        <end position="611"/>
    </location>
</feature>
<dbReference type="RefSeq" id="WP_142084836.1">
    <property type="nucleotide sequence ID" value="NZ_VFPT01000002.1"/>
</dbReference>
<evidence type="ECO:0000256" key="2">
    <source>
        <dbReference type="SAM" id="MobiDB-lite"/>
    </source>
</evidence>
<feature type="compositionally biased region" description="Polar residues" evidence="2">
    <location>
        <begin position="73"/>
        <end position="88"/>
    </location>
</feature>
<feature type="coiled-coil region" evidence="1">
    <location>
        <begin position="16"/>
        <end position="43"/>
    </location>
</feature>
<feature type="transmembrane region" description="Helical" evidence="3">
    <location>
        <begin position="272"/>
        <end position="291"/>
    </location>
</feature>
<feature type="transmembrane region" description="Helical" evidence="3">
    <location>
        <begin position="227"/>
        <end position="260"/>
    </location>
</feature>
<feature type="transmembrane region" description="Helical" evidence="3">
    <location>
        <begin position="811"/>
        <end position="828"/>
    </location>
</feature>
<feature type="transmembrane region" description="Helical" evidence="3">
    <location>
        <begin position="512"/>
        <end position="529"/>
    </location>
</feature>
<feature type="transmembrane region" description="Helical" evidence="3">
    <location>
        <begin position="360"/>
        <end position="377"/>
    </location>
</feature>
<feature type="transmembrane region" description="Helical" evidence="3">
    <location>
        <begin position="840"/>
        <end position="862"/>
    </location>
</feature>
<dbReference type="PANTHER" id="PTHR38434">
    <property type="entry name" value="BLL2549 PROTEIN"/>
    <property type="match status" value="1"/>
</dbReference>
<evidence type="ECO:0000313" key="5">
    <source>
        <dbReference type="Proteomes" id="UP000320582"/>
    </source>
</evidence>
<dbReference type="InterPro" id="IPR014600">
    <property type="entry name" value="UCP035905_mem"/>
</dbReference>
<dbReference type="PIRSF" id="PIRSF035905">
    <property type="entry name" value="UCP035905_mp"/>
    <property type="match status" value="1"/>
</dbReference>
<feature type="transmembrane region" description="Helical" evidence="3">
    <location>
        <begin position="174"/>
        <end position="195"/>
    </location>
</feature>
<protein>
    <submittedName>
        <fullName evidence="4">Putative membrane protein</fullName>
    </submittedName>
</protein>
<sequence>MEFLLTLISVAALWIALSSRTRIKKLEQDLATLRAQGVAAETDPVALTDVPATPAPDIPAPETSAQKGPWGVSSRNGATKKGSATTASVPKAGAKSSKESTFARLRPWLRDNWIYPVAGAALVLSGVFLVQYAVETGKLTPLTQIVLALVLAAGLVAAGEWLRPRPVAGPVLPATLTGAGLVIAMAAVLAALHLYAMIGPATALACLAILSFAAIGLGWLYGPMLSALGLAAGTLVPFVLGGGGPPPAALLGYFALLALAGLGIDAKRRWGWVTWLALAGPLGAMVIWRMAGADELGFALAVIIVAGAAMTLPFGYIAPMVQGPRALGRVRPAQGVRASFVASAVAGFGLALLVDGGMAGPIGIAALAILIAVWCLRAPALSDQMVLPILALPLWIVVQAWLGGGSVVYGFHLPRPPESPMPLQASYVLGLALLAGLAMIWRGEAEAPDRYAPFTLAGLILPGGALVALETMWQPANVIGPYAWALHAMAAAGLATMLALRYAARDNGQGPRLGAAAAAAFAFVGLGMMLLLGQAALTIALAVLMVAAAAMDRRFDIPGIGAFMVLASLALGWRLVLDPGITWHLDQAHSVQFLASIGATLAGPFLALWLMQRLADVHIRREARLVVETGLMGSAAVGAGLVIARLLPDQIGPHAQLGLQAGVLIALTWVQVRRAALPLLQRVRKTLAWLLALWAAVALVAAAIFPASPLVGIWPFWGEVAGWPVLNDLLLAYLFPALLLLALARARYLQFVAWGLCALWVATAIRHLWQGPDLRLLNGIAQGELYAYTFALLLAGAVALAWALHTRRPDLRKLGVALAGLAAAKAFLVDASELEGLLRVGAFLGLGLTLAGLAWLNGWVVAREGTPEARDT</sequence>
<feature type="transmembrane region" description="Helical" evidence="3">
    <location>
        <begin position="623"/>
        <end position="647"/>
    </location>
</feature>
<comment type="caution">
    <text evidence="4">The sequence shown here is derived from an EMBL/GenBank/DDBJ whole genome shotgun (WGS) entry which is preliminary data.</text>
</comment>